<feature type="non-terminal residue" evidence="2">
    <location>
        <position position="1"/>
    </location>
</feature>
<dbReference type="AlphaFoldDB" id="A0A382XIQ5"/>
<sequence length="47" mass="5079">VRPEGNNHRRKLLPGTIVLGVMMLLSMQGLAIDIDDVQSAIFTPSCA</sequence>
<accession>A0A382XIQ5</accession>
<feature type="non-terminal residue" evidence="2">
    <location>
        <position position="47"/>
    </location>
</feature>
<dbReference type="EMBL" id="UINC01167792">
    <property type="protein sequence ID" value="SVD70485.1"/>
    <property type="molecule type" value="Genomic_DNA"/>
</dbReference>
<evidence type="ECO:0000256" key="1">
    <source>
        <dbReference type="SAM" id="Phobius"/>
    </source>
</evidence>
<name>A0A382XIQ5_9ZZZZ</name>
<organism evidence="2">
    <name type="scientific">marine metagenome</name>
    <dbReference type="NCBI Taxonomy" id="408172"/>
    <lineage>
        <taxon>unclassified sequences</taxon>
        <taxon>metagenomes</taxon>
        <taxon>ecological metagenomes</taxon>
    </lineage>
</organism>
<keyword evidence="1" id="KW-0812">Transmembrane</keyword>
<protein>
    <submittedName>
        <fullName evidence="2">Uncharacterized protein</fullName>
    </submittedName>
</protein>
<evidence type="ECO:0000313" key="2">
    <source>
        <dbReference type="EMBL" id="SVD70485.1"/>
    </source>
</evidence>
<gene>
    <name evidence="2" type="ORF">METZ01_LOCUS423339</name>
</gene>
<keyword evidence="1" id="KW-1133">Transmembrane helix</keyword>
<proteinExistence type="predicted"/>
<feature type="transmembrane region" description="Helical" evidence="1">
    <location>
        <begin position="12"/>
        <end position="32"/>
    </location>
</feature>
<reference evidence="2" key="1">
    <citation type="submission" date="2018-05" db="EMBL/GenBank/DDBJ databases">
        <authorList>
            <person name="Lanie J.A."/>
            <person name="Ng W.-L."/>
            <person name="Kazmierczak K.M."/>
            <person name="Andrzejewski T.M."/>
            <person name="Davidsen T.M."/>
            <person name="Wayne K.J."/>
            <person name="Tettelin H."/>
            <person name="Glass J.I."/>
            <person name="Rusch D."/>
            <person name="Podicherti R."/>
            <person name="Tsui H.-C.T."/>
            <person name="Winkler M.E."/>
        </authorList>
    </citation>
    <scope>NUCLEOTIDE SEQUENCE</scope>
</reference>
<keyword evidence="1" id="KW-0472">Membrane</keyword>